<dbReference type="CDD" id="cd06223">
    <property type="entry name" value="PRTases_typeI"/>
    <property type="match status" value="1"/>
</dbReference>
<comment type="similarity">
    <text evidence="1">Belongs to the ComF/GntX family.</text>
</comment>
<sequence>MTEQTTNQSSQGLWRLLEQCARELARLIVPLACVGCAEPEHVLCPRCTGYFHDKPMRVEDQVPYLDGVPIGVWACGLYAEPLNHVIMGWKDGRREDVGPSLIRIMTEATAQIAPDLLPVPEATGPLATVRFPVIGSEASESSAFANVLVVPLPSSKASRRARGFVPAQELAKGVVSGLVGSLGAHARVSLGLGLAVGSKKRDQVGLDSRKRGVNLTGSITASTLLGKQSQAASVIVLVDDLVTTGATMREVLRVLPRQKGTLVAGMTLCVTPVRTKNELI</sequence>
<dbReference type="AlphaFoldDB" id="A0AAU7DZ15"/>
<protein>
    <submittedName>
        <fullName evidence="3">Phosphoribosyltransferase family protein</fullName>
    </submittedName>
</protein>
<dbReference type="InterPro" id="IPR029057">
    <property type="entry name" value="PRTase-like"/>
</dbReference>
<keyword evidence="3" id="KW-0808">Transferase</keyword>
<evidence type="ECO:0000259" key="2">
    <source>
        <dbReference type="Pfam" id="PF00156"/>
    </source>
</evidence>
<name>A0AAU7DZ15_9MICO</name>
<dbReference type="Gene3D" id="3.40.50.2020">
    <property type="match status" value="1"/>
</dbReference>
<dbReference type="SUPFAM" id="SSF53271">
    <property type="entry name" value="PRTase-like"/>
    <property type="match status" value="1"/>
</dbReference>
<proteinExistence type="inferred from homology"/>
<dbReference type="Pfam" id="PF00156">
    <property type="entry name" value="Pribosyltran"/>
    <property type="match status" value="1"/>
</dbReference>
<dbReference type="GO" id="GO:0016757">
    <property type="term" value="F:glycosyltransferase activity"/>
    <property type="evidence" value="ECO:0007669"/>
    <property type="project" value="UniProtKB-KW"/>
</dbReference>
<dbReference type="EMBL" id="CP146203">
    <property type="protein sequence ID" value="XBH22021.1"/>
    <property type="molecule type" value="Genomic_DNA"/>
</dbReference>
<organism evidence="3">
    <name type="scientific">Jonesiaceae bacterium BS-20</name>
    <dbReference type="NCBI Taxonomy" id="3120821"/>
    <lineage>
        <taxon>Bacteria</taxon>
        <taxon>Bacillati</taxon>
        <taxon>Actinomycetota</taxon>
        <taxon>Actinomycetes</taxon>
        <taxon>Micrococcales</taxon>
        <taxon>Jonesiaceae</taxon>
    </lineage>
</organism>
<accession>A0AAU7DZ15</accession>
<evidence type="ECO:0000313" key="3">
    <source>
        <dbReference type="EMBL" id="XBH22021.1"/>
    </source>
</evidence>
<dbReference type="InterPro" id="IPR000836">
    <property type="entry name" value="PRTase_dom"/>
</dbReference>
<dbReference type="InterPro" id="IPR051910">
    <property type="entry name" value="ComF/GntX_DNA_util-trans"/>
</dbReference>
<evidence type="ECO:0000256" key="1">
    <source>
        <dbReference type="ARBA" id="ARBA00008007"/>
    </source>
</evidence>
<gene>
    <name evidence="3" type="ORF">V5R04_01975</name>
</gene>
<keyword evidence="3" id="KW-0328">Glycosyltransferase</keyword>
<dbReference type="PANTHER" id="PTHR47505:SF1">
    <property type="entry name" value="DNA UTILIZATION PROTEIN YHGH"/>
    <property type="match status" value="1"/>
</dbReference>
<feature type="domain" description="Phosphoribosyltransferase" evidence="2">
    <location>
        <begin position="162"/>
        <end position="276"/>
    </location>
</feature>
<reference evidence="3" key="1">
    <citation type="submission" date="2024-02" db="EMBL/GenBank/DDBJ databases">
        <title>Tomenella chthoni gen. nov. sp. nov., a member of the family Jonesiaceae isolated from bat guano.</title>
        <authorList>
            <person name="Miller S.L."/>
            <person name="King J."/>
            <person name="Sankaranarayanan K."/>
            <person name="Lawson P.A."/>
        </authorList>
    </citation>
    <scope>NUCLEOTIDE SEQUENCE</scope>
    <source>
        <strain evidence="3">BS-20</strain>
    </source>
</reference>
<dbReference type="PANTHER" id="PTHR47505">
    <property type="entry name" value="DNA UTILIZATION PROTEIN YHGH"/>
    <property type="match status" value="1"/>
</dbReference>